<dbReference type="GO" id="GO:0046677">
    <property type="term" value="P:response to antibiotic"/>
    <property type="evidence" value="ECO:0007669"/>
    <property type="project" value="InterPro"/>
</dbReference>
<proteinExistence type="predicted"/>
<dbReference type="InterPro" id="IPR000871">
    <property type="entry name" value="Beta-lactam_class-A"/>
</dbReference>
<dbReference type="GO" id="GO:0030655">
    <property type="term" value="P:beta-lactam antibiotic catabolic process"/>
    <property type="evidence" value="ECO:0007669"/>
    <property type="project" value="InterPro"/>
</dbReference>
<dbReference type="Gene3D" id="3.40.710.10">
    <property type="entry name" value="DD-peptidase/beta-lactamase superfamily"/>
    <property type="match status" value="1"/>
</dbReference>
<dbReference type="PANTHER" id="PTHR35333">
    <property type="entry name" value="BETA-LACTAMASE"/>
    <property type="match status" value="1"/>
</dbReference>
<dbReference type="Proteomes" id="UP000319865">
    <property type="component" value="Unassembled WGS sequence"/>
</dbReference>
<evidence type="ECO:0000313" key="2">
    <source>
        <dbReference type="EMBL" id="TQN43034.1"/>
    </source>
</evidence>
<feature type="domain" description="Beta-lactamase class A catalytic" evidence="1">
    <location>
        <begin position="137"/>
        <end position="265"/>
    </location>
</feature>
<dbReference type="InterPro" id="IPR012338">
    <property type="entry name" value="Beta-lactam/transpept-like"/>
</dbReference>
<evidence type="ECO:0000259" key="1">
    <source>
        <dbReference type="Pfam" id="PF13354"/>
    </source>
</evidence>
<dbReference type="SUPFAM" id="SSF56601">
    <property type="entry name" value="beta-lactamase/transpeptidase-like"/>
    <property type="match status" value="1"/>
</dbReference>
<dbReference type="PANTHER" id="PTHR35333:SF3">
    <property type="entry name" value="BETA-LACTAMASE-TYPE TRANSPEPTIDASE FOLD CONTAINING PROTEIN"/>
    <property type="match status" value="1"/>
</dbReference>
<dbReference type="GO" id="GO:0008800">
    <property type="term" value="F:beta-lactamase activity"/>
    <property type="evidence" value="ECO:0007669"/>
    <property type="project" value="InterPro"/>
</dbReference>
<dbReference type="RefSeq" id="WP_142025589.1">
    <property type="nucleotide sequence ID" value="NZ_VFQE01000001.1"/>
</dbReference>
<accession>A0A543PG24</accession>
<keyword evidence="3" id="KW-1185">Reference proteome</keyword>
<dbReference type="OrthoDB" id="4981298at2"/>
<dbReference type="InterPro" id="IPR045155">
    <property type="entry name" value="Beta-lactam_cat"/>
</dbReference>
<dbReference type="EMBL" id="VFQE01000001">
    <property type="protein sequence ID" value="TQN43034.1"/>
    <property type="molecule type" value="Genomic_DNA"/>
</dbReference>
<organism evidence="2 3">
    <name type="scientific">Blastococcus colisei</name>
    <dbReference type="NCBI Taxonomy" id="1564162"/>
    <lineage>
        <taxon>Bacteria</taxon>
        <taxon>Bacillati</taxon>
        <taxon>Actinomycetota</taxon>
        <taxon>Actinomycetes</taxon>
        <taxon>Geodermatophilales</taxon>
        <taxon>Geodermatophilaceae</taxon>
        <taxon>Blastococcus</taxon>
    </lineage>
</organism>
<gene>
    <name evidence="2" type="ORF">FHU33_2455</name>
</gene>
<comment type="caution">
    <text evidence="2">The sequence shown here is derived from an EMBL/GenBank/DDBJ whole genome shotgun (WGS) entry which is preliminary data.</text>
</comment>
<protein>
    <submittedName>
        <fullName evidence="2">Beta-lactamase family protein</fullName>
    </submittedName>
</protein>
<name>A0A543PG24_9ACTN</name>
<sequence>MSRATDRPACRIPSLLRRVLLPLALLSLVVGEVLLPPDRRAVAGGPPATQVVPAVVAAYPPVGTLAVVVARQHVPVAGLSIRAAEARSARLAAATAGNAAADRPFPTASMVKLFVAADVLHRARTGRLSLRPDDPVLLQEMIRSSDDPAASTLWVRYGGGQMVTDVARRYRLTGTAPPAVPGQWGQAMTTARDLARFLALLPTVAHPDDATAILSWMRGATPLAADGFDQRFGVFGTAPPQTAVKQGWMCCVDGNRHLHSVGVVGSRVVVLLSEVPRATGYDAARAALTAAAEPIPAPAS</sequence>
<dbReference type="Pfam" id="PF13354">
    <property type="entry name" value="Beta-lactamase2"/>
    <property type="match status" value="1"/>
</dbReference>
<reference evidence="2 3" key="1">
    <citation type="submission" date="2019-06" db="EMBL/GenBank/DDBJ databases">
        <title>Sequencing the genomes of 1000 actinobacteria strains.</title>
        <authorList>
            <person name="Klenk H.-P."/>
        </authorList>
    </citation>
    <scope>NUCLEOTIDE SEQUENCE [LARGE SCALE GENOMIC DNA]</scope>
    <source>
        <strain evidence="2 3">DSM 46837</strain>
    </source>
</reference>
<evidence type="ECO:0000313" key="3">
    <source>
        <dbReference type="Proteomes" id="UP000319865"/>
    </source>
</evidence>
<dbReference type="AlphaFoldDB" id="A0A543PG24"/>